<proteinExistence type="predicted"/>
<gene>
    <name evidence="2" type="ORF">TBK1r_65490</name>
</gene>
<dbReference type="EMBL" id="CP036432">
    <property type="protein sequence ID" value="QDV87518.1"/>
    <property type="molecule type" value="Genomic_DNA"/>
</dbReference>
<protein>
    <submittedName>
        <fullName evidence="2">Uncharacterized protein</fullName>
    </submittedName>
</protein>
<reference evidence="2 3" key="1">
    <citation type="submission" date="2019-02" db="EMBL/GenBank/DDBJ databases">
        <title>Deep-cultivation of Planctomycetes and their phenomic and genomic characterization uncovers novel biology.</title>
        <authorList>
            <person name="Wiegand S."/>
            <person name="Jogler M."/>
            <person name="Boedeker C."/>
            <person name="Pinto D."/>
            <person name="Vollmers J."/>
            <person name="Rivas-Marin E."/>
            <person name="Kohn T."/>
            <person name="Peeters S.H."/>
            <person name="Heuer A."/>
            <person name="Rast P."/>
            <person name="Oberbeckmann S."/>
            <person name="Bunk B."/>
            <person name="Jeske O."/>
            <person name="Meyerdierks A."/>
            <person name="Storesund J.E."/>
            <person name="Kallscheuer N."/>
            <person name="Luecker S."/>
            <person name="Lage O.M."/>
            <person name="Pohl T."/>
            <person name="Merkel B.J."/>
            <person name="Hornburger P."/>
            <person name="Mueller R.-W."/>
            <person name="Bruemmer F."/>
            <person name="Labrenz M."/>
            <person name="Spormann A.M."/>
            <person name="Op den Camp H."/>
            <person name="Overmann J."/>
            <person name="Amann R."/>
            <person name="Jetten M.S.M."/>
            <person name="Mascher T."/>
            <person name="Medema M.H."/>
            <person name="Devos D.P."/>
            <person name="Kaster A.-K."/>
            <person name="Ovreas L."/>
            <person name="Rohde M."/>
            <person name="Galperin M.Y."/>
            <person name="Jogler C."/>
        </authorList>
    </citation>
    <scope>NUCLEOTIDE SEQUENCE [LARGE SCALE GENOMIC DNA]</scope>
    <source>
        <strain evidence="2 3">TBK1r</strain>
    </source>
</reference>
<organism evidence="2 3">
    <name type="scientific">Stieleria magnilauensis</name>
    <dbReference type="NCBI Taxonomy" id="2527963"/>
    <lineage>
        <taxon>Bacteria</taxon>
        <taxon>Pseudomonadati</taxon>
        <taxon>Planctomycetota</taxon>
        <taxon>Planctomycetia</taxon>
        <taxon>Pirellulales</taxon>
        <taxon>Pirellulaceae</taxon>
        <taxon>Stieleria</taxon>
    </lineage>
</organism>
<evidence type="ECO:0000313" key="2">
    <source>
        <dbReference type="EMBL" id="QDV87518.1"/>
    </source>
</evidence>
<evidence type="ECO:0000256" key="1">
    <source>
        <dbReference type="SAM" id="MobiDB-lite"/>
    </source>
</evidence>
<sequence length="305" mass="33798">MEVAYARFPTSHHRPSIPPMNRPVHPPLAVTLFLAVTTLAGFIGNRRALGDEPPADSATPTTVQIAGQSVTLAEPTLGDESDADAQRRLITPLLRGLSFNQFARDSVVAPVRIYLRYITNEAGDRLGHDVHVVFIIHESLQTFSDQDIAQRLGGEVADETAETPAEVDDVSAETLQGLGINDAGPQIRYRKLDFELLDKVRLTGLLRIAQRSSATQNRIDVSLVDRFDNRWQATDGREAGGEYSGFQGWLTATALAGMDAVFVEARFVMHEPEQWFAGSNYVRSKLPLVLQQAARDLRRRLKRDQ</sequence>
<keyword evidence="3" id="KW-1185">Reference proteome</keyword>
<evidence type="ECO:0000313" key="3">
    <source>
        <dbReference type="Proteomes" id="UP000318081"/>
    </source>
</evidence>
<name>A0ABX5XZQ5_9BACT</name>
<accession>A0ABX5XZQ5</accession>
<dbReference type="Proteomes" id="UP000318081">
    <property type="component" value="Chromosome"/>
</dbReference>
<feature type="region of interest" description="Disordered" evidence="1">
    <location>
        <begin position="1"/>
        <end position="20"/>
    </location>
</feature>